<reference evidence="13" key="1">
    <citation type="journal article" date="2019" name="Int. J. Syst. Evol. Microbiol.">
        <title>The Global Catalogue of Microorganisms (GCM) 10K type strain sequencing project: providing services to taxonomists for standard genome sequencing and annotation.</title>
        <authorList>
            <consortium name="The Broad Institute Genomics Platform"/>
            <consortium name="The Broad Institute Genome Sequencing Center for Infectious Disease"/>
            <person name="Wu L."/>
            <person name="Ma J."/>
        </authorList>
    </citation>
    <scope>NUCLEOTIDE SEQUENCE [LARGE SCALE GENOMIC DNA]</scope>
    <source>
        <strain evidence="13">KCTC 22671</strain>
    </source>
</reference>
<dbReference type="EMBL" id="JBHUPC010000013">
    <property type="protein sequence ID" value="MFD2892549.1"/>
    <property type="molecule type" value="Genomic_DNA"/>
</dbReference>
<name>A0ABW5YND3_9FLAO</name>
<keyword evidence="13" id="KW-1185">Reference proteome</keyword>
<dbReference type="InterPro" id="IPR006260">
    <property type="entry name" value="TonB/TolA_C"/>
</dbReference>
<evidence type="ECO:0000313" key="13">
    <source>
        <dbReference type="Proteomes" id="UP001597534"/>
    </source>
</evidence>
<evidence type="ECO:0000313" key="12">
    <source>
        <dbReference type="EMBL" id="MFD2892549.1"/>
    </source>
</evidence>
<evidence type="ECO:0000256" key="5">
    <source>
        <dbReference type="ARBA" id="ARBA00022519"/>
    </source>
</evidence>
<dbReference type="Gene3D" id="3.30.1150.10">
    <property type="match status" value="1"/>
</dbReference>
<evidence type="ECO:0000256" key="9">
    <source>
        <dbReference type="ARBA" id="ARBA00023136"/>
    </source>
</evidence>
<proteinExistence type="inferred from homology"/>
<keyword evidence="6 10" id="KW-0812">Transmembrane</keyword>
<comment type="caution">
    <text evidence="12">The sequence shown here is derived from an EMBL/GenBank/DDBJ whole genome shotgun (WGS) entry which is preliminary data.</text>
</comment>
<comment type="similarity">
    <text evidence="2">Belongs to the TonB family.</text>
</comment>
<keyword evidence="5" id="KW-0997">Cell inner membrane</keyword>
<keyword evidence="3" id="KW-0813">Transport</keyword>
<dbReference type="SUPFAM" id="SSF74653">
    <property type="entry name" value="TolA/TonB C-terminal domain"/>
    <property type="match status" value="1"/>
</dbReference>
<keyword evidence="9 10" id="KW-0472">Membrane</keyword>
<evidence type="ECO:0000256" key="2">
    <source>
        <dbReference type="ARBA" id="ARBA00006555"/>
    </source>
</evidence>
<dbReference type="RefSeq" id="WP_379812225.1">
    <property type="nucleotide sequence ID" value="NZ_JBHUPC010000013.1"/>
</dbReference>
<feature type="domain" description="TonB C-terminal" evidence="11">
    <location>
        <begin position="173"/>
        <end position="265"/>
    </location>
</feature>
<dbReference type="Proteomes" id="UP001597534">
    <property type="component" value="Unassembled WGS sequence"/>
</dbReference>
<evidence type="ECO:0000256" key="7">
    <source>
        <dbReference type="ARBA" id="ARBA00022927"/>
    </source>
</evidence>
<dbReference type="PROSITE" id="PS52015">
    <property type="entry name" value="TONB_CTD"/>
    <property type="match status" value="1"/>
</dbReference>
<organism evidence="12 13">
    <name type="scientific">Flavobacterium chuncheonense</name>
    <dbReference type="NCBI Taxonomy" id="2026653"/>
    <lineage>
        <taxon>Bacteria</taxon>
        <taxon>Pseudomonadati</taxon>
        <taxon>Bacteroidota</taxon>
        <taxon>Flavobacteriia</taxon>
        <taxon>Flavobacteriales</taxon>
        <taxon>Flavobacteriaceae</taxon>
        <taxon>Flavobacterium</taxon>
    </lineage>
</organism>
<evidence type="ECO:0000259" key="11">
    <source>
        <dbReference type="PROSITE" id="PS52015"/>
    </source>
</evidence>
<dbReference type="NCBIfam" id="TIGR01352">
    <property type="entry name" value="tonB_Cterm"/>
    <property type="match status" value="1"/>
</dbReference>
<evidence type="ECO:0000256" key="1">
    <source>
        <dbReference type="ARBA" id="ARBA00004383"/>
    </source>
</evidence>
<evidence type="ECO:0000256" key="3">
    <source>
        <dbReference type="ARBA" id="ARBA00022448"/>
    </source>
</evidence>
<dbReference type="InterPro" id="IPR037682">
    <property type="entry name" value="TonB_C"/>
</dbReference>
<sequence>MKTGMDFDKKAKNSFIYFQLGLVFTMLFCYLALEYKSKVVPIVLPLYKGPVFIDEPYIYNPIIEIPEEVKIDVSAVTSVAAPAVKASSDVVEIKIEQNEIELPKTDIPTQDNVGQEVGVGDKDSQGLPGGVQNGVANNGVVSGNSDVHNIFAVEQLPMFKACKGLVKSAQKACFDKELKRAISRYLVYPEDDFENGREGAVMVEFVIDENGDVVNVRTVGNRKATPEMQMAAEKAVSRIPKLIPARQGNRNVKVKYVLPITFRNE</sequence>
<dbReference type="InterPro" id="IPR051045">
    <property type="entry name" value="TonB-dependent_transducer"/>
</dbReference>
<dbReference type="PANTHER" id="PTHR33446">
    <property type="entry name" value="PROTEIN TONB-RELATED"/>
    <property type="match status" value="1"/>
</dbReference>
<keyword evidence="8 10" id="KW-1133">Transmembrane helix</keyword>
<evidence type="ECO:0000256" key="6">
    <source>
        <dbReference type="ARBA" id="ARBA00022692"/>
    </source>
</evidence>
<evidence type="ECO:0000256" key="8">
    <source>
        <dbReference type="ARBA" id="ARBA00022989"/>
    </source>
</evidence>
<gene>
    <name evidence="12" type="ORF">ACFS5J_11060</name>
</gene>
<comment type="subcellular location">
    <subcellularLocation>
        <location evidence="1">Cell inner membrane</location>
        <topology evidence="1">Single-pass membrane protein</topology>
        <orientation evidence="1">Periplasmic side</orientation>
    </subcellularLocation>
</comment>
<feature type="transmembrane region" description="Helical" evidence="10">
    <location>
        <begin position="15"/>
        <end position="33"/>
    </location>
</feature>
<dbReference type="Pfam" id="PF03544">
    <property type="entry name" value="TonB_C"/>
    <property type="match status" value="1"/>
</dbReference>
<keyword evidence="4" id="KW-1003">Cell membrane</keyword>
<dbReference type="PANTHER" id="PTHR33446:SF2">
    <property type="entry name" value="PROTEIN TONB"/>
    <property type="match status" value="1"/>
</dbReference>
<protein>
    <submittedName>
        <fullName evidence="12">Energy transducer TonB</fullName>
    </submittedName>
</protein>
<evidence type="ECO:0000256" key="4">
    <source>
        <dbReference type="ARBA" id="ARBA00022475"/>
    </source>
</evidence>
<accession>A0ABW5YND3</accession>
<evidence type="ECO:0000256" key="10">
    <source>
        <dbReference type="SAM" id="Phobius"/>
    </source>
</evidence>
<keyword evidence="7" id="KW-0653">Protein transport</keyword>